<keyword evidence="9 15" id="KW-0378">Hydrolase</keyword>
<dbReference type="PANTHER" id="PTHR13062:SF9">
    <property type="entry name" value="MICROBIAL COLLAGENASE"/>
    <property type="match status" value="1"/>
</dbReference>
<feature type="region of interest" description="Disordered" evidence="13">
    <location>
        <begin position="24"/>
        <end position="46"/>
    </location>
</feature>
<keyword evidence="6" id="KW-0645">Protease</keyword>
<dbReference type="Pfam" id="PF08453">
    <property type="entry name" value="Peptidase_M9_N"/>
    <property type="match status" value="1"/>
</dbReference>
<keyword evidence="7" id="KW-0479">Metal-binding</keyword>
<evidence type="ECO:0000256" key="4">
    <source>
        <dbReference type="ARBA" id="ARBA00012653"/>
    </source>
</evidence>
<accession>A0ABV4LP13</accession>
<evidence type="ECO:0000259" key="14">
    <source>
        <dbReference type="Pfam" id="PF08453"/>
    </source>
</evidence>
<reference evidence="15 16" key="1">
    <citation type="submission" date="2024-06" db="EMBL/GenBank/DDBJ databases">
        <authorList>
            <person name="Steensen K."/>
            <person name="Seneca J."/>
            <person name="Bartlau N."/>
            <person name="Yu A.X."/>
            <person name="Polz M.F."/>
        </authorList>
    </citation>
    <scope>NUCLEOTIDE SEQUENCE [LARGE SCALE GENOMIC DNA]</scope>
    <source>
        <strain evidence="15 16">1F145</strain>
    </source>
</reference>
<dbReference type="Gene3D" id="3.40.30.160">
    <property type="entry name" value="Collagenase ColT, N-terminal domain"/>
    <property type="match status" value="1"/>
</dbReference>
<evidence type="ECO:0000256" key="6">
    <source>
        <dbReference type="ARBA" id="ARBA00022670"/>
    </source>
</evidence>
<dbReference type="GO" id="GO:0004222">
    <property type="term" value="F:metalloendopeptidase activity"/>
    <property type="evidence" value="ECO:0007669"/>
    <property type="project" value="UniProtKB-EC"/>
</dbReference>
<evidence type="ECO:0000256" key="13">
    <source>
        <dbReference type="SAM" id="MobiDB-lite"/>
    </source>
</evidence>
<keyword evidence="5" id="KW-0964">Secreted</keyword>
<dbReference type="Gene3D" id="2.60.120.380">
    <property type="match status" value="1"/>
</dbReference>
<dbReference type="EC" id="3.4.24.3" evidence="4"/>
<protein>
    <recommendedName>
        <fullName evidence="4">microbial collagenase</fullName>
        <ecNumber evidence="4">3.4.24.3</ecNumber>
    </recommendedName>
</protein>
<proteinExistence type="predicted"/>
<feature type="domain" description="Peptidase M9 collagenase N-terminal" evidence="14">
    <location>
        <begin position="74"/>
        <end position="245"/>
    </location>
</feature>
<evidence type="ECO:0000256" key="10">
    <source>
        <dbReference type="ARBA" id="ARBA00022833"/>
    </source>
</evidence>
<comment type="caution">
    <text evidence="15">The sequence shown here is derived from an EMBL/GenBank/DDBJ whole genome shotgun (WGS) entry which is preliminary data.</text>
</comment>
<dbReference type="InterPro" id="IPR013661">
    <property type="entry name" value="Peptidase_M9_N_dom"/>
</dbReference>
<evidence type="ECO:0000256" key="12">
    <source>
        <dbReference type="ARBA" id="ARBA00023145"/>
    </source>
</evidence>
<evidence type="ECO:0000256" key="5">
    <source>
        <dbReference type="ARBA" id="ARBA00022525"/>
    </source>
</evidence>
<dbReference type="Proteomes" id="UP001569200">
    <property type="component" value="Unassembled WGS sequence"/>
</dbReference>
<keyword evidence="16" id="KW-1185">Reference proteome</keyword>
<keyword evidence="10" id="KW-0862">Zinc</keyword>
<evidence type="ECO:0000256" key="3">
    <source>
        <dbReference type="ARBA" id="ARBA00004613"/>
    </source>
</evidence>
<dbReference type="Pfam" id="PF01752">
    <property type="entry name" value="Peptidase_M9"/>
    <property type="match status" value="1"/>
</dbReference>
<evidence type="ECO:0000313" key="15">
    <source>
        <dbReference type="EMBL" id="MEZ8179721.1"/>
    </source>
</evidence>
<comment type="catalytic activity">
    <reaction evidence="1">
        <text>Digestion of native collagen in the triple helical region at Xaa-|-Gly bonds. With synthetic peptides, a preference is shown for Gly at P3 and P1', Pro and Ala at P2 and P2', and hydroxyproline, Ala or Arg at P3'.</text>
        <dbReference type="EC" id="3.4.24.3"/>
    </reaction>
</comment>
<dbReference type="PROSITE" id="PS51257">
    <property type="entry name" value="PROKAR_LIPOPROTEIN"/>
    <property type="match status" value="1"/>
</dbReference>
<evidence type="ECO:0000256" key="8">
    <source>
        <dbReference type="ARBA" id="ARBA00022729"/>
    </source>
</evidence>
<organism evidence="15 16">
    <name type="scientific">Vibrio splendidus</name>
    <dbReference type="NCBI Taxonomy" id="29497"/>
    <lineage>
        <taxon>Bacteria</taxon>
        <taxon>Pseudomonadati</taxon>
        <taxon>Pseudomonadota</taxon>
        <taxon>Gammaproteobacteria</taxon>
        <taxon>Vibrionales</taxon>
        <taxon>Vibrionaceae</taxon>
        <taxon>Vibrio</taxon>
    </lineage>
</organism>
<sequence>MLLNNIKNTFVIISIATLLSGCGSDENSSHAPSTPDADIKIDDTDTTDTDTDTALFPYSGECETPQLLTNLAKVDSQVANGTYECMSSWFSPSKQQADQLFSETVMRKITQSLEKVINQYQGKEQQAQNIYYLAEFIKAAYKNRHDTYARDLAPFPNEMGLSIAHVAQLFLRSHYSLSEGQTQQQALGSMLIIVDSVRQLSVAAPDVFALLDTFTAERGESYYYRQAINNIFIAMAGHSQKEAFYDLIESDPIYINKLKSFILNNEWAIGTDSEALLGNAARELARLIKTDDEQTKQLMTQTLEELLQNYTLGGKSDRVWVGIAQMVSAYAPEQLNRLALDNSKERLKQRVVPFSYNCAGPAQILAQKMTNEQAQTSCQTLNDKEDDFHNVANTGHQPVSDDYSETVDVIVFNTKDDYSTYSSFLFGNTTNNGGQFLERTPSQQGNTPRFVAYQNGWDDNFSILNLEHEYVHYLDGRFNQYGDFHTTMREGSIVWWLEGFAEYMHYKENYFAALSLGKDKTYSLHEVFTTNYSDGLNRVYRWGYLGVRFMLEKHPQETTELLGYARSGEYKQWVARLNDFGPIYNQEFQLWLDEVTKDINDSDISKPKLQENPKLLALNSSVAVEGEKFSEKLFYIEVPNGLTNVDISISGNGDADLYACYDKICHYHDYEWTNFTQGSNERISIPKGGDGFVPAGSYYISISGRDAFDVELQASSH</sequence>
<comment type="cofactor">
    <cofactor evidence="2">
        <name>Zn(2+)</name>
        <dbReference type="ChEBI" id="CHEBI:29105"/>
    </cofactor>
</comment>
<dbReference type="PRINTS" id="PR00931">
    <property type="entry name" value="MICOLLPTASE"/>
</dbReference>
<keyword evidence="8" id="KW-0732">Signal</keyword>
<dbReference type="PANTHER" id="PTHR13062">
    <property type="entry name" value="COLLAGENASE"/>
    <property type="match status" value="1"/>
</dbReference>
<evidence type="ECO:0000256" key="11">
    <source>
        <dbReference type="ARBA" id="ARBA00023049"/>
    </source>
</evidence>
<evidence type="ECO:0000256" key="2">
    <source>
        <dbReference type="ARBA" id="ARBA00001947"/>
    </source>
</evidence>
<dbReference type="RefSeq" id="WP_371690543.1">
    <property type="nucleotide sequence ID" value="NZ_JBGOOW010000002.1"/>
</dbReference>
<dbReference type="InterPro" id="IPR002169">
    <property type="entry name" value="Peptidase_M9A/M9B"/>
</dbReference>
<comment type="subcellular location">
    <subcellularLocation>
        <location evidence="3">Secreted</location>
    </subcellularLocation>
</comment>
<dbReference type="EMBL" id="JBGOOW010000002">
    <property type="protein sequence ID" value="MEZ8179721.1"/>
    <property type="molecule type" value="Genomic_DNA"/>
</dbReference>
<evidence type="ECO:0000256" key="7">
    <source>
        <dbReference type="ARBA" id="ARBA00022723"/>
    </source>
</evidence>
<dbReference type="Gene3D" id="1.10.390.20">
    <property type="match status" value="1"/>
</dbReference>
<keyword evidence="12" id="KW-0865">Zymogen</keyword>
<keyword evidence="11" id="KW-0482">Metalloprotease</keyword>
<evidence type="ECO:0000256" key="9">
    <source>
        <dbReference type="ARBA" id="ARBA00022801"/>
    </source>
</evidence>
<evidence type="ECO:0000313" key="16">
    <source>
        <dbReference type="Proteomes" id="UP001569200"/>
    </source>
</evidence>
<name>A0ABV4LP13_VIBSP</name>
<evidence type="ECO:0000256" key="1">
    <source>
        <dbReference type="ARBA" id="ARBA00000424"/>
    </source>
</evidence>
<gene>
    <name evidence="15" type="ORF">ACED33_03455</name>
</gene>